<organism evidence="5 6">
    <name type="scientific">Collybiopsis luxurians FD-317 M1</name>
    <dbReference type="NCBI Taxonomy" id="944289"/>
    <lineage>
        <taxon>Eukaryota</taxon>
        <taxon>Fungi</taxon>
        <taxon>Dikarya</taxon>
        <taxon>Basidiomycota</taxon>
        <taxon>Agaricomycotina</taxon>
        <taxon>Agaricomycetes</taxon>
        <taxon>Agaricomycetidae</taxon>
        <taxon>Agaricales</taxon>
        <taxon>Marasmiineae</taxon>
        <taxon>Omphalotaceae</taxon>
        <taxon>Collybiopsis</taxon>
        <taxon>Collybiopsis luxurians</taxon>
    </lineage>
</organism>
<dbReference type="HOGENOM" id="CLU_006586_10_6_1"/>
<dbReference type="InterPro" id="IPR019826">
    <property type="entry name" value="Carboxylesterase_B_AS"/>
</dbReference>
<keyword evidence="3" id="KW-0732">Signal</keyword>
<feature type="domain" description="Carboxylesterase type B" evidence="4">
    <location>
        <begin position="21"/>
        <end position="519"/>
    </location>
</feature>
<dbReference type="InterPro" id="IPR050309">
    <property type="entry name" value="Type-B_Carboxylest/Lipase"/>
</dbReference>
<dbReference type="PANTHER" id="PTHR11559">
    <property type="entry name" value="CARBOXYLESTERASE"/>
    <property type="match status" value="1"/>
</dbReference>
<dbReference type="Proteomes" id="UP000053593">
    <property type="component" value="Unassembled WGS sequence"/>
</dbReference>
<feature type="signal peptide" evidence="3">
    <location>
        <begin position="1"/>
        <end position="19"/>
    </location>
</feature>
<protein>
    <recommendedName>
        <fullName evidence="3">Carboxylic ester hydrolase</fullName>
        <ecNumber evidence="3">3.1.1.-</ecNumber>
    </recommendedName>
</protein>
<dbReference type="OrthoDB" id="408631at2759"/>
<keyword evidence="6" id="KW-1185">Reference proteome</keyword>
<sequence>MYVLYSILPLLQAIFVASASPEIFLGQTKVVGIDVPTLSQEFFGGIPYAEAPVGDLRLAPPVLKTTPGTDIFNATAFGKACFQANVAATLLSEDCLSIKVFRPSNISSSSKLPVFFWTHGSGFRKSSSATVNASAMVAQSINRGTPVIFVSINYRLGPLGWPQGAEADAKGLLNLGLRDQIAGLEWVQHNIEAFGGDKNKVTIGGSSAGSIMSTTLFLHPFVTNLARAAIFQSGFPGTYALFNATVEQDSWDSFLSGVASCQNITSDAISCLRSANSSDILEGVANATANARAFGPTLDGPNGFYPNLPSTMLANGPIVNLPFIAGQNKDDDPTLNYTPTLIALGLQQEFSPPALSEDVVNSLLTLYPNIPALGCPFDTGNETFGLAPGYKEVAALATDIPFTSQRRFWTQVAANSSVNAYGYYFAQGTSSTAPQLGVAHGDQVAYSFGTLSSMNETDPSAFFLSEVMIDYFVSFIVDLSPNDGQGVSRPEWPQYAINNQMLMQLNGSNLTTISDDFRAEQISYITSQVAAFHQ</sequence>
<name>A0A0D0AU99_9AGAR</name>
<dbReference type="GO" id="GO:0016787">
    <property type="term" value="F:hydrolase activity"/>
    <property type="evidence" value="ECO:0007669"/>
    <property type="project" value="UniProtKB-KW"/>
</dbReference>
<accession>A0A0D0AU99</accession>
<dbReference type="AlphaFoldDB" id="A0A0D0AU99"/>
<dbReference type="EMBL" id="KN834820">
    <property type="protein sequence ID" value="KIK54100.1"/>
    <property type="molecule type" value="Genomic_DNA"/>
</dbReference>
<evidence type="ECO:0000256" key="1">
    <source>
        <dbReference type="ARBA" id="ARBA00005964"/>
    </source>
</evidence>
<dbReference type="InterPro" id="IPR002018">
    <property type="entry name" value="CarbesteraseB"/>
</dbReference>
<dbReference type="Pfam" id="PF00135">
    <property type="entry name" value="COesterase"/>
    <property type="match status" value="1"/>
</dbReference>
<keyword evidence="2 3" id="KW-0378">Hydrolase</keyword>
<feature type="chain" id="PRO_5005111967" description="Carboxylic ester hydrolase" evidence="3">
    <location>
        <begin position="20"/>
        <end position="534"/>
    </location>
</feature>
<dbReference type="InterPro" id="IPR029058">
    <property type="entry name" value="AB_hydrolase_fold"/>
</dbReference>
<dbReference type="EC" id="3.1.1.-" evidence="3"/>
<reference evidence="5 6" key="1">
    <citation type="submission" date="2014-04" db="EMBL/GenBank/DDBJ databases">
        <title>Evolutionary Origins and Diversification of the Mycorrhizal Mutualists.</title>
        <authorList>
            <consortium name="DOE Joint Genome Institute"/>
            <consortium name="Mycorrhizal Genomics Consortium"/>
            <person name="Kohler A."/>
            <person name="Kuo A."/>
            <person name="Nagy L.G."/>
            <person name="Floudas D."/>
            <person name="Copeland A."/>
            <person name="Barry K.W."/>
            <person name="Cichocki N."/>
            <person name="Veneault-Fourrey C."/>
            <person name="LaButti K."/>
            <person name="Lindquist E.A."/>
            <person name="Lipzen A."/>
            <person name="Lundell T."/>
            <person name="Morin E."/>
            <person name="Murat C."/>
            <person name="Riley R."/>
            <person name="Ohm R."/>
            <person name="Sun H."/>
            <person name="Tunlid A."/>
            <person name="Henrissat B."/>
            <person name="Grigoriev I.V."/>
            <person name="Hibbett D.S."/>
            <person name="Martin F."/>
        </authorList>
    </citation>
    <scope>NUCLEOTIDE SEQUENCE [LARGE SCALE GENOMIC DNA]</scope>
    <source>
        <strain evidence="5 6">FD-317 M1</strain>
    </source>
</reference>
<evidence type="ECO:0000256" key="3">
    <source>
        <dbReference type="RuleBase" id="RU361235"/>
    </source>
</evidence>
<dbReference type="SUPFAM" id="SSF53474">
    <property type="entry name" value="alpha/beta-Hydrolases"/>
    <property type="match status" value="1"/>
</dbReference>
<evidence type="ECO:0000256" key="2">
    <source>
        <dbReference type="ARBA" id="ARBA00022801"/>
    </source>
</evidence>
<gene>
    <name evidence="5" type="ORF">GYMLUDRAFT_177894</name>
</gene>
<evidence type="ECO:0000313" key="6">
    <source>
        <dbReference type="Proteomes" id="UP000053593"/>
    </source>
</evidence>
<dbReference type="PROSITE" id="PS00122">
    <property type="entry name" value="CARBOXYLESTERASE_B_1"/>
    <property type="match status" value="1"/>
</dbReference>
<proteinExistence type="inferred from homology"/>
<evidence type="ECO:0000313" key="5">
    <source>
        <dbReference type="EMBL" id="KIK54100.1"/>
    </source>
</evidence>
<comment type="similarity">
    <text evidence="1 3">Belongs to the type-B carboxylesterase/lipase family.</text>
</comment>
<evidence type="ECO:0000259" key="4">
    <source>
        <dbReference type="Pfam" id="PF00135"/>
    </source>
</evidence>
<dbReference type="Gene3D" id="3.40.50.1820">
    <property type="entry name" value="alpha/beta hydrolase"/>
    <property type="match status" value="1"/>
</dbReference>
<dbReference type="ESTHER" id="9agar-a0a0d0au99">
    <property type="family name" value="Fungal_carboxylesterase_lipase"/>
</dbReference>